<evidence type="ECO:0000313" key="3">
    <source>
        <dbReference type="Proteomes" id="UP001159179"/>
    </source>
</evidence>
<evidence type="ECO:0000259" key="1">
    <source>
        <dbReference type="Pfam" id="PF00144"/>
    </source>
</evidence>
<protein>
    <submittedName>
        <fullName evidence="2">Serine hydrolase</fullName>
    </submittedName>
</protein>
<feature type="domain" description="Beta-lactamase-related" evidence="1">
    <location>
        <begin position="27"/>
        <end position="322"/>
    </location>
</feature>
<comment type="caution">
    <text evidence="2">The sequence shown here is derived from an EMBL/GenBank/DDBJ whole genome shotgun (WGS) entry which is preliminary data.</text>
</comment>
<keyword evidence="2" id="KW-0378">Hydrolase</keyword>
<name>A0AAW6SZC1_9BACI</name>
<dbReference type="PANTHER" id="PTHR43283">
    <property type="entry name" value="BETA-LACTAMASE-RELATED"/>
    <property type="match status" value="1"/>
</dbReference>
<dbReference type="SUPFAM" id="SSF56601">
    <property type="entry name" value="beta-lactamase/transpeptidase-like"/>
    <property type="match status" value="1"/>
</dbReference>
<dbReference type="Proteomes" id="UP001159179">
    <property type="component" value="Unassembled WGS sequence"/>
</dbReference>
<accession>A0AAW6SZC1</accession>
<dbReference type="InterPro" id="IPR012338">
    <property type="entry name" value="Beta-lactam/transpept-like"/>
</dbReference>
<dbReference type="AlphaFoldDB" id="A0AAW6SZC1"/>
<gene>
    <name evidence="2" type="ORF">P5X88_12900</name>
</gene>
<dbReference type="Pfam" id="PF00144">
    <property type="entry name" value="Beta-lactamase"/>
    <property type="match status" value="1"/>
</dbReference>
<reference evidence="2" key="1">
    <citation type="submission" date="2023-03" db="EMBL/GenBank/DDBJ databases">
        <title>Bacterial isolates from washroom surfaces on a university campus.</title>
        <authorList>
            <person name="Holman D.B."/>
            <person name="Gzyl K.E."/>
            <person name="Taheri A.E."/>
        </authorList>
    </citation>
    <scope>NUCLEOTIDE SEQUENCE</scope>
    <source>
        <strain evidence="2">RD03</strain>
    </source>
</reference>
<dbReference type="EMBL" id="JAROYP010000006">
    <property type="protein sequence ID" value="MDH5161839.1"/>
    <property type="molecule type" value="Genomic_DNA"/>
</dbReference>
<dbReference type="InterPro" id="IPR001466">
    <property type="entry name" value="Beta-lactam-related"/>
</dbReference>
<proteinExistence type="predicted"/>
<dbReference type="RefSeq" id="WP_280616925.1">
    <property type="nucleotide sequence ID" value="NZ_JAROYP010000006.1"/>
</dbReference>
<dbReference type="GO" id="GO:0016787">
    <property type="term" value="F:hydrolase activity"/>
    <property type="evidence" value="ECO:0007669"/>
    <property type="project" value="UniProtKB-KW"/>
</dbReference>
<dbReference type="Gene3D" id="3.40.710.10">
    <property type="entry name" value="DD-peptidase/beta-lactamase superfamily"/>
    <property type="match status" value="1"/>
</dbReference>
<organism evidence="2 3">
    <name type="scientific">Heyndrickxia oleronia</name>
    <dbReference type="NCBI Taxonomy" id="38875"/>
    <lineage>
        <taxon>Bacteria</taxon>
        <taxon>Bacillati</taxon>
        <taxon>Bacillota</taxon>
        <taxon>Bacilli</taxon>
        <taxon>Bacillales</taxon>
        <taxon>Bacillaceae</taxon>
        <taxon>Heyndrickxia</taxon>
    </lineage>
</organism>
<evidence type="ECO:0000313" key="2">
    <source>
        <dbReference type="EMBL" id="MDH5161839.1"/>
    </source>
</evidence>
<dbReference type="InterPro" id="IPR050789">
    <property type="entry name" value="Diverse_Enzym_Activities"/>
</dbReference>
<sequence length="337" mass="38060">MIINKVVNNQFHSVISHVKNTSTILDCSGSSMMIIHKDQIVAEEYWGSHSTSSHARPIQEDSQFHVASVRKSYIGFAVAYAVQNGYIKSIDDAVTTYLKDINHELLGQTTIRHLLTHTHGLTTNDGKILREFAPGQSWAYRDINIDFLTKIVKIATGKTVAQILDEMVFTRLGFKETGWYDEPKEQLVEVMRQANDKYWSTSKGTDGDQKNMYVSTRELAFWGYVHLKQGFINGKQVVPEDILKLATTLQSPILLDKDLPQNGFLWFVKELPAAKTEIGNLVPKGSYQILGYTNVALLVIPEHDLVAVRMFNRYGSTPTYDYLSDIRAFGDTVMSCL</sequence>
<dbReference type="PANTHER" id="PTHR43283:SF7">
    <property type="entry name" value="BETA-LACTAMASE-RELATED DOMAIN-CONTAINING PROTEIN"/>
    <property type="match status" value="1"/>
</dbReference>